<organism evidence="1 2">
    <name type="scientific">Hahella chejuensis (strain KCTC 2396)</name>
    <dbReference type="NCBI Taxonomy" id="349521"/>
    <lineage>
        <taxon>Bacteria</taxon>
        <taxon>Pseudomonadati</taxon>
        <taxon>Pseudomonadota</taxon>
        <taxon>Gammaproteobacteria</taxon>
        <taxon>Oceanospirillales</taxon>
        <taxon>Hahellaceae</taxon>
        <taxon>Hahella</taxon>
    </lineage>
</organism>
<reference evidence="1 2" key="1">
    <citation type="journal article" date="2005" name="Nucleic Acids Res.">
        <title>Genomic blueprint of Hahella chejuensis, a marine microbe producing an algicidal agent.</title>
        <authorList>
            <person name="Jeong H."/>
            <person name="Yim J.H."/>
            <person name="Lee C."/>
            <person name="Choi S.-H."/>
            <person name="Park Y.K."/>
            <person name="Yoon S.H."/>
            <person name="Hur C.-G."/>
            <person name="Kang H.-Y."/>
            <person name="Kim D."/>
            <person name="Lee H.H."/>
            <person name="Park K.H."/>
            <person name="Park S.-H."/>
            <person name="Park H.-S."/>
            <person name="Lee H.K."/>
            <person name="Oh T.K."/>
            <person name="Kim J.F."/>
        </authorList>
    </citation>
    <scope>NUCLEOTIDE SEQUENCE [LARGE SCALE GENOMIC DNA]</scope>
    <source>
        <strain evidence="1 2">KCTC 2396</strain>
    </source>
</reference>
<gene>
    <name evidence="1" type="ordered locus">HCH_00088</name>
</gene>
<protein>
    <submittedName>
        <fullName evidence="1">Uncharacterized protein</fullName>
    </submittedName>
</protein>
<accession>Q2SQR5</accession>
<dbReference type="KEGG" id="hch:HCH_00088"/>
<evidence type="ECO:0000313" key="2">
    <source>
        <dbReference type="Proteomes" id="UP000000238"/>
    </source>
</evidence>
<proteinExistence type="predicted"/>
<dbReference type="EMBL" id="CP000155">
    <property type="protein sequence ID" value="ABC27009.1"/>
    <property type="molecule type" value="Genomic_DNA"/>
</dbReference>
<name>Q2SQR5_HAHCH</name>
<dbReference type="AlphaFoldDB" id="Q2SQR5"/>
<dbReference type="HOGENOM" id="CLU_2897919_0_0_6"/>
<evidence type="ECO:0000313" key="1">
    <source>
        <dbReference type="EMBL" id="ABC27009.1"/>
    </source>
</evidence>
<sequence>MNYPHLARFFSLIGRLPIDTEITDRPLLSDYLPMPIKALSLNSCTFENVFKFVAKNTQIEGL</sequence>
<dbReference type="Proteomes" id="UP000000238">
    <property type="component" value="Chromosome"/>
</dbReference>
<keyword evidence="2" id="KW-1185">Reference proteome</keyword>